<dbReference type="GO" id="GO:0008236">
    <property type="term" value="F:serine-type peptidase activity"/>
    <property type="evidence" value="ECO:0007669"/>
    <property type="project" value="InterPro"/>
</dbReference>
<dbReference type="Proteomes" id="UP000222163">
    <property type="component" value="Unassembled WGS sequence"/>
</dbReference>
<sequence length="399" mass="45819">MKNLLIVFLVVFSFNSVAQTKYQKDFDYLWSMFDSYYAYFDQKQTNWAEVKEIYQKEVEKISDDSQFIRLVENITYELYDPHTGINRNLKSSFRLIPTSTDAWIKIKDGKYYIVDIRPVFEIEETGLKVGAELLRVNNHKIEDLVEKVLPKSFKNPKDDVKEFFANLWFAGKHNEERVILVLENGEKKEYTLNKPTTSEKEAGILSSKIIEGNIGYIKLNNSLGNNDVIKAFPKKVDEFKDTKAIIVDLRSTPSGGNTEVAKSIMGKFITKTIPYQMHERVGLEREFGIKRSWIELLTPLENPYKKPVFVLVGRWTGSVGEAIAQGFDNIKSAKVVGTEMAKLLGAIQCEALPNTKISLCFPVEKLYHVNGTPREQFIPEIHTKTSEETYKKAIQIINE</sequence>
<dbReference type="Proteomes" id="UP001242342">
    <property type="component" value="Unassembled WGS sequence"/>
</dbReference>
<evidence type="ECO:0000313" key="7">
    <source>
        <dbReference type="Proteomes" id="UP001242342"/>
    </source>
</evidence>
<evidence type="ECO:0000313" key="4">
    <source>
        <dbReference type="EMBL" id="MDP2540994.1"/>
    </source>
</evidence>
<feature type="domain" description="Tail specific protease" evidence="2">
    <location>
        <begin position="213"/>
        <end position="373"/>
    </location>
</feature>
<reference evidence="5 6" key="1">
    <citation type="journal article" date="2016" name="Nat. Commun.">
        <title>Microbial interactions lead to rapid micro-scale successions on model marine particles.</title>
        <authorList>
            <person name="Datta M.S."/>
            <person name="Sliwerska E."/>
            <person name="Gore J."/>
            <person name="Polz M.F."/>
            <person name="Cordero O.X."/>
        </authorList>
    </citation>
    <scope>NUCLEOTIDE SEQUENCE [LARGE SCALE GENOMIC DNA]</scope>
    <source>
        <strain evidence="5 6">4G03</strain>
    </source>
</reference>
<proteinExistence type="predicted"/>
<dbReference type="Pfam" id="PF03572">
    <property type="entry name" value="Peptidase_S41"/>
    <property type="match status" value="1"/>
</dbReference>
<evidence type="ECO:0000259" key="3">
    <source>
        <dbReference type="Pfam" id="PF14684"/>
    </source>
</evidence>
<evidence type="ECO:0000259" key="2">
    <source>
        <dbReference type="Pfam" id="PF03572"/>
    </source>
</evidence>
<reference evidence="5" key="2">
    <citation type="submission" date="2017-10" db="EMBL/GenBank/DDBJ databases">
        <authorList>
            <person name="Enke T.N."/>
            <person name="Cordero O.X."/>
        </authorList>
    </citation>
    <scope>NUCLEOTIDE SEQUENCE</scope>
    <source>
        <strain evidence="5">4G03</strain>
    </source>
</reference>
<dbReference type="PANTHER" id="PTHR11261">
    <property type="entry name" value="INTERPHOTORECEPTOR RETINOID-BINDING PROTEIN"/>
    <property type="match status" value="1"/>
</dbReference>
<evidence type="ECO:0000313" key="5">
    <source>
        <dbReference type="EMBL" id="PHN96399.1"/>
    </source>
</evidence>
<accession>A0A2G1BRC0</accession>
<dbReference type="InterPro" id="IPR028204">
    <property type="entry name" value="Tricorn_C1"/>
</dbReference>
<organism evidence="5 6">
    <name type="scientific">Tenacibaculum discolor</name>
    <dbReference type="NCBI Taxonomy" id="361581"/>
    <lineage>
        <taxon>Bacteria</taxon>
        <taxon>Pseudomonadati</taxon>
        <taxon>Bacteroidota</taxon>
        <taxon>Flavobacteriia</taxon>
        <taxon>Flavobacteriales</taxon>
        <taxon>Flavobacteriaceae</taxon>
        <taxon>Tenacibaculum</taxon>
    </lineage>
</organism>
<keyword evidence="1" id="KW-0732">Signal</keyword>
<dbReference type="InterPro" id="IPR029045">
    <property type="entry name" value="ClpP/crotonase-like_dom_sf"/>
</dbReference>
<dbReference type="EMBL" id="JAUYVU010000003">
    <property type="protein sequence ID" value="MDP2540994.1"/>
    <property type="molecule type" value="Genomic_DNA"/>
</dbReference>
<dbReference type="Pfam" id="PF14684">
    <property type="entry name" value="Tricorn_C1"/>
    <property type="match status" value="1"/>
</dbReference>
<name>A0A2G1BRC0_9FLAO</name>
<feature type="chain" id="PRO_5013551566" evidence="1">
    <location>
        <begin position="19"/>
        <end position="399"/>
    </location>
</feature>
<keyword evidence="7" id="KW-1185">Reference proteome</keyword>
<dbReference type="RefSeq" id="WP_099216301.1">
    <property type="nucleotide sequence ID" value="NZ_JAUYVU010000003.1"/>
</dbReference>
<dbReference type="GO" id="GO:0006508">
    <property type="term" value="P:proteolysis"/>
    <property type="evidence" value="ECO:0007669"/>
    <property type="project" value="InterPro"/>
</dbReference>
<comment type="caution">
    <text evidence="5">The sequence shown here is derived from an EMBL/GenBank/DDBJ whole genome shotgun (WGS) entry which is preliminary data.</text>
</comment>
<dbReference type="PANTHER" id="PTHR11261:SF3">
    <property type="entry name" value="RETINOL-BINDING PROTEIN 3"/>
    <property type="match status" value="1"/>
</dbReference>
<protein>
    <submittedName>
        <fullName evidence="4 5">Peptidase</fullName>
    </submittedName>
</protein>
<feature type="signal peptide" evidence="1">
    <location>
        <begin position="1"/>
        <end position="18"/>
    </location>
</feature>
<dbReference type="AlphaFoldDB" id="A0A2G1BRC0"/>
<dbReference type="Gene3D" id="3.90.226.10">
    <property type="entry name" value="2-enoyl-CoA Hydratase, Chain A, domain 1"/>
    <property type="match status" value="1"/>
</dbReference>
<dbReference type="EMBL" id="PDUU01000016">
    <property type="protein sequence ID" value="PHN96399.1"/>
    <property type="molecule type" value="Genomic_DNA"/>
</dbReference>
<gene>
    <name evidence="5" type="ORF">CSC81_13630</name>
    <name evidence="4" type="ORF">Q8W23_05825</name>
</gene>
<dbReference type="SUPFAM" id="SSF52096">
    <property type="entry name" value="ClpP/crotonase"/>
    <property type="match status" value="1"/>
</dbReference>
<evidence type="ECO:0000313" key="6">
    <source>
        <dbReference type="Proteomes" id="UP000222163"/>
    </source>
</evidence>
<dbReference type="Gene3D" id="3.30.750.44">
    <property type="match status" value="1"/>
</dbReference>
<evidence type="ECO:0000256" key="1">
    <source>
        <dbReference type="SAM" id="SignalP"/>
    </source>
</evidence>
<reference evidence="4 7" key="3">
    <citation type="submission" date="2023-07" db="EMBL/GenBank/DDBJ databases">
        <title>Genome content predicts the carbon catabolic preferences of heterotrophic bacteria.</title>
        <authorList>
            <person name="Gralka M."/>
        </authorList>
    </citation>
    <scope>NUCLEOTIDE SEQUENCE [LARGE SCALE GENOMIC DNA]</scope>
    <source>
        <strain evidence="4 7">4G03</strain>
    </source>
</reference>
<dbReference type="InterPro" id="IPR005151">
    <property type="entry name" value="Tail-specific_protease"/>
</dbReference>
<feature type="domain" description="Tricorn protease C1" evidence="3">
    <location>
        <begin position="20"/>
        <end position="72"/>
    </location>
</feature>